<gene>
    <name evidence="1" type="ORF">MetexDRAFT_3249</name>
</gene>
<evidence type="ECO:0000313" key="2">
    <source>
        <dbReference type="Proteomes" id="UP000004382"/>
    </source>
</evidence>
<sequence length="187" mass="19320">MVEVSAGAISAMAMSLRTATLTPVPRMTAPSLTVTAICAVALPERSNPDVVRTGVTVASAAMVTWPLADSVLPDATLRVLAPSPPLKTMPRSPAIAVRLADTAMLSLPAPPSKVTARFPDAAERSVSKTILSAPAPPLTEKEGAGGRLARWSVSSPLPRITPRLVVGAVKARLPKVAAEEPLVLARV</sequence>
<dbReference type="AlphaFoldDB" id="H1KKT7"/>
<comment type="caution">
    <text evidence="1">The sequence shown here is derived from an EMBL/GenBank/DDBJ whole genome shotgun (WGS) entry which is preliminary data.</text>
</comment>
<protein>
    <submittedName>
        <fullName evidence="1">Uncharacterized protein</fullName>
    </submittedName>
</protein>
<dbReference type="Proteomes" id="UP000004382">
    <property type="component" value="Unassembled WGS sequence"/>
</dbReference>
<proteinExistence type="predicted"/>
<evidence type="ECO:0000313" key="1">
    <source>
        <dbReference type="EMBL" id="EHP91858.1"/>
    </source>
</evidence>
<name>H1KKT7_METEX</name>
<accession>H1KKT7</accession>
<dbReference type="EMBL" id="AGJK01000088">
    <property type="protein sequence ID" value="EHP91858.1"/>
    <property type="molecule type" value="Genomic_DNA"/>
</dbReference>
<organism evidence="1 2">
    <name type="scientific">Methylorubrum extorquens DSM 13060</name>
    <dbReference type="NCBI Taxonomy" id="882800"/>
    <lineage>
        <taxon>Bacteria</taxon>
        <taxon>Pseudomonadati</taxon>
        <taxon>Pseudomonadota</taxon>
        <taxon>Alphaproteobacteria</taxon>
        <taxon>Hyphomicrobiales</taxon>
        <taxon>Methylobacteriaceae</taxon>
        <taxon>Methylorubrum</taxon>
    </lineage>
</organism>
<reference evidence="1 2" key="1">
    <citation type="submission" date="2011-09" db="EMBL/GenBank/DDBJ databases">
        <title>The draft genome of Methylobacterium extorquens DSM 13060.</title>
        <authorList>
            <consortium name="US DOE Joint Genome Institute (JGI-PGF)"/>
            <person name="Lucas S."/>
            <person name="Han J."/>
            <person name="Lapidus A."/>
            <person name="Cheng J.-F."/>
            <person name="Goodwin L."/>
            <person name="Pitluck S."/>
            <person name="Peters L."/>
            <person name="Land M.L."/>
            <person name="Hauser L."/>
            <person name="Koskimaki J."/>
            <person name="Halonen O."/>
            <person name="Pirttila A."/>
            <person name="Frank C."/>
            <person name="Woyke T.J."/>
        </authorList>
    </citation>
    <scope>NUCLEOTIDE SEQUENCE [LARGE SCALE GENOMIC DNA]</scope>
    <source>
        <strain evidence="1 2">DSM 13060</strain>
    </source>
</reference>